<keyword evidence="3" id="KW-1185">Reference proteome</keyword>
<dbReference type="Proteomes" id="UP000625210">
    <property type="component" value="Unassembled WGS sequence"/>
</dbReference>
<reference evidence="2" key="1">
    <citation type="journal article" date="2014" name="Int. J. Syst. Evol. Microbiol.">
        <title>Complete genome sequence of Corynebacterium casei LMG S-19264T (=DSM 44701T), isolated from a smear-ripened cheese.</title>
        <authorList>
            <consortium name="US DOE Joint Genome Institute (JGI-PGF)"/>
            <person name="Walter F."/>
            <person name="Albersmeier A."/>
            <person name="Kalinowski J."/>
            <person name="Ruckert C."/>
        </authorList>
    </citation>
    <scope>NUCLEOTIDE SEQUENCE</scope>
    <source>
        <strain evidence="2">CGMCC 1.15179</strain>
    </source>
</reference>
<keyword evidence="1" id="KW-1133">Transmembrane helix</keyword>
<accession>A0A8J2VIM0</accession>
<evidence type="ECO:0000313" key="2">
    <source>
        <dbReference type="EMBL" id="GGE21508.1"/>
    </source>
</evidence>
<dbReference type="AlphaFoldDB" id="A0A8J2VIM0"/>
<organism evidence="2 3">
    <name type="scientific">Marinithermofilum abyssi</name>
    <dbReference type="NCBI Taxonomy" id="1571185"/>
    <lineage>
        <taxon>Bacteria</taxon>
        <taxon>Bacillati</taxon>
        <taxon>Bacillota</taxon>
        <taxon>Bacilli</taxon>
        <taxon>Bacillales</taxon>
        <taxon>Thermoactinomycetaceae</taxon>
        <taxon>Marinithermofilum</taxon>
    </lineage>
</organism>
<feature type="transmembrane region" description="Helical" evidence="1">
    <location>
        <begin position="88"/>
        <end position="105"/>
    </location>
</feature>
<evidence type="ECO:0000313" key="3">
    <source>
        <dbReference type="Proteomes" id="UP000625210"/>
    </source>
</evidence>
<dbReference type="RefSeq" id="WP_188648171.1">
    <property type="nucleotide sequence ID" value="NZ_BMHQ01000008.1"/>
</dbReference>
<feature type="transmembrane region" description="Helical" evidence="1">
    <location>
        <begin position="55"/>
        <end position="76"/>
    </location>
</feature>
<feature type="transmembrane region" description="Helical" evidence="1">
    <location>
        <begin position="141"/>
        <end position="161"/>
    </location>
</feature>
<name>A0A8J2VIM0_9BACL</name>
<keyword evidence="1" id="KW-0472">Membrane</keyword>
<reference evidence="2" key="2">
    <citation type="submission" date="2020-09" db="EMBL/GenBank/DDBJ databases">
        <authorList>
            <person name="Sun Q."/>
            <person name="Zhou Y."/>
        </authorList>
    </citation>
    <scope>NUCLEOTIDE SEQUENCE</scope>
    <source>
        <strain evidence="2">CGMCC 1.15179</strain>
    </source>
</reference>
<protein>
    <submittedName>
        <fullName evidence="2">Uncharacterized protein</fullName>
    </submittedName>
</protein>
<gene>
    <name evidence="2" type="ORF">GCM10011571_24480</name>
</gene>
<feature type="transmembrane region" description="Helical" evidence="1">
    <location>
        <begin position="7"/>
        <end position="27"/>
    </location>
</feature>
<dbReference type="EMBL" id="BMHQ01000008">
    <property type="protein sequence ID" value="GGE21508.1"/>
    <property type="molecule type" value="Genomic_DNA"/>
</dbReference>
<sequence>MKAPLGLRILAIIEILYGALVTILQSLQLSGQLGIPQSVCTGFGGCTPFVVTVPYLLFIIVFIGLPPLLGGILLFFRKQWGWWLSGGYLIYLSLSELTILVRSLVTGAQGWEISAIYILLILCILLYLFSNKVREAVEVEAFELMKILGLIGLSVCILSSYEAIIRMSSI</sequence>
<comment type="caution">
    <text evidence="2">The sequence shown here is derived from an EMBL/GenBank/DDBJ whole genome shotgun (WGS) entry which is preliminary data.</text>
</comment>
<feature type="transmembrane region" description="Helical" evidence="1">
    <location>
        <begin position="111"/>
        <end position="129"/>
    </location>
</feature>
<evidence type="ECO:0000256" key="1">
    <source>
        <dbReference type="SAM" id="Phobius"/>
    </source>
</evidence>
<keyword evidence="1" id="KW-0812">Transmembrane</keyword>
<proteinExistence type="predicted"/>